<dbReference type="PANTHER" id="PTHR36498:SF1">
    <property type="entry name" value="TATA-BINDING PROTEIN-ASSOCIATED FACTOR 172"/>
    <property type="match status" value="1"/>
</dbReference>
<keyword evidence="7" id="KW-0238">DNA-binding</keyword>
<feature type="compositionally biased region" description="Basic and acidic residues" evidence="9">
    <location>
        <begin position="563"/>
        <end position="578"/>
    </location>
</feature>
<dbReference type="InterPro" id="IPR014001">
    <property type="entry name" value="Helicase_ATP-bd"/>
</dbReference>
<evidence type="ECO:0000256" key="9">
    <source>
        <dbReference type="SAM" id="MobiDB-lite"/>
    </source>
</evidence>
<dbReference type="CDD" id="cd17999">
    <property type="entry name" value="DEXHc_Mot1"/>
    <property type="match status" value="1"/>
</dbReference>
<keyword evidence="13" id="KW-1185">Reference proteome</keyword>
<dbReference type="STRING" id="1522189.A0A316W1B1"/>
<evidence type="ECO:0000256" key="5">
    <source>
        <dbReference type="ARBA" id="ARBA00022806"/>
    </source>
</evidence>
<gene>
    <name evidence="12" type="ORF">IE81DRAFT_366279</name>
</gene>
<dbReference type="InterPro" id="IPR044972">
    <property type="entry name" value="Mot1"/>
</dbReference>
<feature type="region of interest" description="Disordered" evidence="9">
    <location>
        <begin position="1122"/>
        <end position="1141"/>
    </location>
</feature>
<name>A0A316W1B1_9BASI</name>
<reference evidence="12 13" key="1">
    <citation type="journal article" date="2018" name="Mol. Biol. Evol.">
        <title>Broad Genomic Sampling Reveals a Smut Pathogenic Ancestry of the Fungal Clade Ustilaginomycotina.</title>
        <authorList>
            <person name="Kijpornyongpan T."/>
            <person name="Mondo S.J."/>
            <person name="Barry K."/>
            <person name="Sandor L."/>
            <person name="Lee J."/>
            <person name="Lipzen A."/>
            <person name="Pangilinan J."/>
            <person name="LaButti K."/>
            <person name="Hainaut M."/>
            <person name="Henrissat B."/>
            <person name="Grigoriev I.V."/>
            <person name="Spatafora J.W."/>
            <person name="Aime M.C."/>
        </authorList>
    </citation>
    <scope>NUCLEOTIDE SEQUENCE [LARGE SCALE GENOMIC DNA]</scope>
    <source>
        <strain evidence="12 13">MCA 4658</strain>
    </source>
</reference>
<evidence type="ECO:0000256" key="7">
    <source>
        <dbReference type="ARBA" id="ARBA00023125"/>
    </source>
</evidence>
<keyword evidence="4" id="KW-0378">Hydrolase</keyword>
<dbReference type="InterPro" id="IPR022707">
    <property type="entry name" value="Mot1_central_dom"/>
</dbReference>
<feature type="compositionally biased region" description="Basic and acidic residues" evidence="9">
    <location>
        <begin position="1130"/>
        <end position="1141"/>
    </location>
</feature>
<evidence type="ECO:0000259" key="10">
    <source>
        <dbReference type="PROSITE" id="PS51192"/>
    </source>
</evidence>
<dbReference type="EMBL" id="KZ819375">
    <property type="protein sequence ID" value="PWN42908.1"/>
    <property type="molecule type" value="Genomic_DNA"/>
</dbReference>
<dbReference type="Gene3D" id="1.25.10.10">
    <property type="entry name" value="Leucine-rich Repeat Variant"/>
    <property type="match status" value="2"/>
</dbReference>
<organism evidence="12 13">
    <name type="scientific">Ceraceosorus guamensis</name>
    <dbReference type="NCBI Taxonomy" id="1522189"/>
    <lineage>
        <taxon>Eukaryota</taxon>
        <taxon>Fungi</taxon>
        <taxon>Dikarya</taxon>
        <taxon>Basidiomycota</taxon>
        <taxon>Ustilaginomycotina</taxon>
        <taxon>Exobasidiomycetes</taxon>
        <taxon>Ceraceosorales</taxon>
        <taxon>Ceraceosoraceae</taxon>
        <taxon>Ceraceosorus</taxon>
    </lineage>
</organism>
<dbReference type="InterPro" id="IPR049730">
    <property type="entry name" value="SNF2/RAD54-like_C"/>
</dbReference>
<dbReference type="InParanoid" id="A0A316W1B1"/>
<feature type="compositionally biased region" description="Low complexity" evidence="9">
    <location>
        <begin position="79"/>
        <end position="89"/>
    </location>
</feature>
<dbReference type="InterPro" id="IPR038718">
    <property type="entry name" value="SNF2-like_sf"/>
</dbReference>
<dbReference type="InterPro" id="IPR001650">
    <property type="entry name" value="Helicase_C-like"/>
</dbReference>
<dbReference type="CDD" id="cd18793">
    <property type="entry name" value="SF2_C_SNF"/>
    <property type="match status" value="1"/>
</dbReference>
<dbReference type="Gene3D" id="3.40.50.300">
    <property type="entry name" value="P-loop containing nucleotide triphosphate hydrolases"/>
    <property type="match status" value="1"/>
</dbReference>
<dbReference type="RefSeq" id="XP_025370068.1">
    <property type="nucleotide sequence ID" value="XM_025516999.1"/>
</dbReference>
<comment type="subcellular location">
    <subcellularLocation>
        <location evidence="1">Nucleus</location>
    </subcellularLocation>
</comment>
<feature type="domain" description="Helicase C-terminal" evidence="11">
    <location>
        <begin position="1739"/>
        <end position="1897"/>
    </location>
</feature>
<evidence type="ECO:0000256" key="3">
    <source>
        <dbReference type="ARBA" id="ARBA00022741"/>
    </source>
</evidence>
<evidence type="ECO:0000313" key="12">
    <source>
        <dbReference type="EMBL" id="PWN42908.1"/>
    </source>
</evidence>
<evidence type="ECO:0000256" key="4">
    <source>
        <dbReference type="ARBA" id="ARBA00022801"/>
    </source>
</evidence>
<feature type="compositionally biased region" description="Low complexity" evidence="9">
    <location>
        <begin position="18"/>
        <end position="38"/>
    </location>
</feature>
<keyword evidence="8" id="KW-0539">Nucleus</keyword>
<feature type="compositionally biased region" description="Low complexity" evidence="9">
    <location>
        <begin position="338"/>
        <end position="374"/>
    </location>
</feature>
<evidence type="ECO:0000313" key="13">
    <source>
        <dbReference type="Proteomes" id="UP000245783"/>
    </source>
</evidence>
<proteinExistence type="predicted"/>
<feature type="region of interest" description="Disordered" evidence="9">
    <location>
        <begin position="261"/>
        <end position="378"/>
    </location>
</feature>
<keyword evidence="3" id="KW-0547">Nucleotide-binding</keyword>
<dbReference type="Gene3D" id="3.40.50.10810">
    <property type="entry name" value="Tandem AAA-ATPase domain"/>
    <property type="match status" value="1"/>
</dbReference>
<dbReference type="Pfam" id="PF00271">
    <property type="entry name" value="Helicase_C"/>
    <property type="match status" value="1"/>
</dbReference>
<feature type="region of interest" description="Disordered" evidence="9">
    <location>
        <begin position="1"/>
        <end position="41"/>
    </location>
</feature>
<keyword evidence="2" id="KW-0677">Repeat</keyword>
<dbReference type="GO" id="GO:0004386">
    <property type="term" value="F:helicase activity"/>
    <property type="evidence" value="ECO:0007669"/>
    <property type="project" value="UniProtKB-KW"/>
</dbReference>
<dbReference type="GeneID" id="37038869"/>
<evidence type="ECO:0000256" key="8">
    <source>
        <dbReference type="ARBA" id="ARBA00023242"/>
    </source>
</evidence>
<feature type="region of interest" description="Disordered" evidence="9">
    <location>
        <begin position="557"/>
        <end position="578"/>
    </location>
</feature>
<dbReference type="FunFam" id="3.40.50.10810:FF:000009">
    <property type="entry name" value="B-TFIID TATA-box-binding protein-associated factor 1"/>
    <property type="match status" value="1"/>
</dbReference>
<feature type="compositionally biased region" description="Polar residues" evidence="9">
    <location>
        <begin position="1917"/>
        <end position="1934"/>
    </location>
</feature>
<dbReference type="GO" id="GO:0005524">
    <property type="term" value="F:ATP binding"/>
    <property type="evidence" value="ECO:0007669"/>
    <property type="project" value="UniProtKB-KW"/>
</dbReference>
<dbReference type="FunCoup" id="A0A316W1B1">
    <property type="interactions" value="735"/>
</dbReference>
<dbReference type="SUPFAM" id="SSF52540">
    <property type="entry name" value="P-loop containing nucleoside triphosphate hydrolases"/>
    <property type="match status" value="2"/>
</dbReference>
<dbReference type="GO" id="GO:0017025">
    <property type="term" value="F:TBP-class protein binding"/>
    <property type="evidence" value="ECO:0007669"/>
    <property type="project" value="InterPro"/>
</dbReference>
<feature type="region of interest" description="Disordered" evidence="9">
    <location>
        <begin position="74"/>
        <end position="115"/>
    </location>
</feature>
<evidence type="ECO:0000256" key="2">
    <source>
        <dbReference type="ARBA" id="ARBA00022737"/>
    </source>
</evidence>
<protein>
    <submittedName>
        <fullName evidence="12">Uncharacterized protein</fullName>
    </submittedName>
</protein>
<keyword evidence="5" id="KW-0347">Helicase</keyword>
<dbReference type="InterPro" id="IPR016024">
    <property type="entry name" value="ARM-type_fold"/>
</dbReference>
<dbReference type="SUPFAM" id="SSF48371">
    <property type="entry name" value="ARM repeat"/>
    <property type="match status" value="1"/>
</dbReference>
<dbReference type="InterPro" id="IPR027417">
    <property type="entry name" value="P-loop_NTPase"/>
</dbReference>
<dbReference type="GO" id="GO:0005634">
    <property type="term" value="C:nucleus"/>
    <property type="evidence" value="ECO:0007669"/>
    <property type="project" value="UniProtKB-SubCell"/>
</dbReference>
<dbReference type="InterPro" id="IPR000330">
    <property type="entry name" value="SNF2_N"/>
</dbReference>
<evidence type="ECO:0000256" key="6">
    <source>
        <dbReference type="ARBA" id="ARBA00022840"/>
    </source>
</evidence>
<dbReference type="SMART" id="SM00487">
    <property type="entry name" value="DEXDc"/>
    <property type="match status" value="1"/>
</dbReference>
<evidence type="ECO:0000256" key="1">
    <source>
        <dbReference type="ARBA" id="ARBA00004123"/>
    </source>
</evidence>
<dbReference type="FunFam" id="3.40.50.300:FF:001793">
    <property type="entry name" value="TATA-binding protein-associated factor"/>
    <property type="match status" value="1"/>
</dbReference>
<keyword evidence="6" id="KW-0067">ATP-binding</keyword>
<dbReference type="Pfam" id="PF00176">
    <property type="entry name" value="SNF2-rel_dom"/>
    <property type="match status" value="1"/>
</dbReference>
<dbReference type="Proteomes" id="UP000245783">
    <property type="component" value="Unassembled WGS sequence"/>
</dbReference>
<dbReference type="OrthoDB" id="10252227at2759"/>
<accession>A0A316W1B1</accession>
<dbReference type="SMART" id="SM00490">
    <property type="entry name" value="HELICc"/>
    <property type="match status" value="1"/>
</dbReference>
<dbReference type="PANTHER" id="PTHR36498">
    <property type="entry name" value="TATA-BINDING PROTEIN-ASSOCIATED FACTOR 172"/>
    <property type="match status" value="1"/>
</dbReference>
<feature type="compositionally biased region" description="Basic and acidic residues" evidence="9">
    <location>
        <begin position="326"/>
        <end position="335"/>
    </location>
</feature>
<dbReference type="PROSITE" id="PS51192">
    <property type="entry name" value="HELICASE_ATP_BIND_1"/>
    <property type="match status" value="1"/>
</dbReference>
<dbReference type="GO" id="GO:0016887">
    <property type="term" value="F:ATP hydrolysis activity"/>
    <property type="evidence" value="ECO:0007669"/>
    <property type="project" value="InterPro"/>
</dbReference>
<dbReference type="InterPro" id="IPR044078">
    <property type="entry name" value="Mot1_ATP-bd"/>
</dbReference>
<dbReference type="InterPro" id="IPR011989">
    <property type="entry name" value="ARM-like"/>
</dbReference>
<evidence type="ECO:0000259" key="11">
    <source>
        <dbReference type="PROSITE" id="PS51194"/>
    </source>
</evidence>
<dbReference type="GO" id="GO:0003677">
    <property type="term" value="F:DNA binding"/>
    <property type="evidence" value="ECO:0007669"/>
    <property type="project" value="UniProtKB-KW"/>
</dbReference>
<feature type="domain" description="Helicase ATP-binding" evidence="10">
    <location>
        <begin position="1392"/>
        <end position="1565"/>
    </location>
</feature>
<dbReference type="Pfam" id="PF12054">
    <property type="entry name" value="DUF3535"/>
    <property type="match status" value="1"/>
</dbReference>
<feature type="region of interest" description="Disordered" evidence="9">
    <location>
        <begin position="1911"/>
        <end position="1934"/>
    </location>
</feature>
<sequence length="1957" mass="212369">MKEQKMAIGEVKGGGQVAGASQAPPPQQQQQQQRTSQSRLDRLVGLLGTGSNPTVRNIAAQQLGQICALRMHGGGGPNQAGSSSSSSAATRAEVIASSSASSSRFDSARNLSRTGPEADWNEALSLLARILPSLRSNAWDTRIAAASAVELVCAAAGTWDPYFGTTETREKQKTPKEEGFVTTQPSDRMSFETFAIANVLSTGKKLLSSTGTEYDVGSHLSVEERLANAKKDMERLGLIGMAGEEMDIGVDVESELKGASDTATVKMGASSSVPESTVKHEESASQSPAAPPEIDMSKLSARERNQLKRKRKLGVADSTPSSLERSSSDNKKRILETSSGSASPSVAPGAGANQSSTVPAGGTPGTSPAPRPTSLTSPDGEWPFKVLHSLLQADLFAAKWEVRHGAALGLRSLYATQGSGGGMCLFNSLQSNVVGHEEWSNDAALRLACVLALDRLADFVFDHVVTPVRETAAQALAALLRHISKEGVEAVQRVLVDMVKQDWVVPASDPKSDVAWQGLRKLDAGRRYKGYAWEARHSGLLGIRWLVSVRTDLLEAGQSQNDNAKKENGPGLTEHHASPSDLLKRSVQVAVACLRDEDDDVRHVAAQALLPVAEQIVKSMPMELDIVLSELWACLGDLKDDLSSSAAGVMDLLSKLVSQPAVIQRMAASGADSLSLLVPSLFPFFRHTISSVRQAVLNVLSALLDNSSASTHLIDDKLLRLLFQNLIVEEKSNIRALSATMWEKVLVASLTSVKGGASGTLADHLAPHLDTLFQILMTPIGMPFNLSLFYRASGRSTQGHDVDKHALAQDLSLVGVDVVIRSRLGAAKALGGVFASWKEDDADAFGRHLKQYLVSASALQRCLAYAVIQEWAVFAKSRNVFEVLRSGSVAHDISSILFDQVAAPPPPTYGEMSVMLQRIQLECQGLFNTAAREVKVPKASVPELPSTVDPLGTNAKAFTVELARYVVSTGLQELIDTGAASSKAKKVALEGLQERVRKLVTLLGRYQATKEQQDCQVFAGCATALVALETVPAKLNPLIKSLMNAVKFEENIDLQMRAARGVACLIALCSRPDARANPSDKIIKNLCAFVCQDVSKTPIFTAVKADHHGVLFLREQSSVPSGAHAAAKTEQPDKTEEQRQGELIRRGAEAALGEVAEVFGKEAFAQIPTLWDNASGGLASAPATEDDLDDAKGQAILDSCTLIGVLVPRLHTGLQGKALEVLSPLTQRLRSQYTAIRGAAARTLSILANNLTERTLLHIVEHVLPLLGDATHAATRQGAVETLAQVIKVLDVKILPYVILLVVPVLGRMSDVDEQVRLTATSSFASLIKMVPLEAGLPDPPGFSKEILLRREQERTFLAQLLDGSRVEPYELPVKINADLRSYQRDGVSWMAFLSKFQLHGILCDDMGLGKTLQSICIVSARHHERAQRFAAGQPPDAAPLPSLIVCPPTLVGHWHHEVQKYANNLRPVMYVGQPQDRRSLQARIRQFEVVITSYDVVRNDVDFLSSIDWLYCILDEGHVIKNAKTKTTQAVKKIRAQHRLLLSGTPIQNNVLELWSLFDFLMPGFLGTEQSFQVRYAKPIGAAREGKVSSREQEAATLALEALHKQVLPFLLRRLKEDVLDDLPPKIIQDIECELGPVQRKLYDDYQRSANRQELEDALSSEQKSSESDSKQQHVFQELQYLRKLVNHPTLVFDQARANHREIEKEIVAAGGSLQDISHAPKLLALQQLLNDCGIGVKVKTEASDTFAEGAVAQHRVLIFCQLKQMLDIVEQQLFRVHMPDVSYMRLDGSVSADKRHGIVQTFNSDPSIDVLLLTTSVGGLGLTLTGADTVIFVEHDWNPMRDLQAMDRAHRLGQKKVVNVYRLITRDTLEAKIMGLQRFKLNVAHSVVTQQNAGLESMETDQVLDLFGSADEAQPNGSGTGKASSKGISQQALLDAIENAPDTGDDYQSSSTWTI</sequence>
<dbReference type="PROSITE" id="PS51194">
    <property type="entry name" value="HELICASE_CTER"/>
    <property type="match status" value="1"/>
</dbReference>